<evidence type="ECO:0000313" key="1">
    <source>
        <dbReference type="EMBL" id="XBS89468.1"/>
    </source>
</evidence>
<gene>
    <name evidence="1" type="ORF">ABNK63_13860</name>
</gene>
<organism evidence="1">
    <name type="scientific">Rhodanobacter sp. IGA1.0</name>
    <dbReference type="NCBI Taxonomy" id="3158582"/>
    <lineage>
        <taxon>Bacteria</taxon>
        <taxon>Pseudomonadati</taxon>
        <taxon>Pseudomonadota</taxon>
        <taxon>Gammaproteobacteria</taxon>
        <taxon>Lysobacterales</taxon>
        <taxon>Rhodanobacteraceae</taxon>
        <taxon>Rhodanobacter</taxon>
    </lineage>
</organism>
<evidence type="ECO:0008006" key="2">
    <source>
        <dbReference type="Google" id="ProtNLM"/>
    </source>
</evidence>
<dbReference type="AlphaFoldDB" id="A0AAU7QL52"/>
<reference evidence="1" key="1">
    <citation type="submission" date="2024-06" db="EMBL/GenBank/DDBJ databases">
        <authorList>
            <person name="Sun Y."/>
        </authorList>
    </citation>
    <scope>NUCLEOTIDE SEQUENCE</scope>
    <source>
        <strain evidence="1">IGA1.0</strain>
    </source>
</reference>
<name>A0AAU7QL52_9GAMM</name>
<proteinExistence type="predicted"/>
<accession>A0AAU7QL52</accession>
<sequence length="91" mass="10197">MQAGHSPYQMTTGVNRPRPPAIWAFVFVFVFVFVSKDDCDPVPVNGCCRKAETAFTRGQSKLMQLPENSTTTAFLREFYAVAAWRYAVVTA</sequence>
<dbReference type="RefSeq" id="WP_350015960.1">
    <property type="nucleotide sequence ID" value="NZ_CP157948.1"/>
</dbReference>
<dbReference type="EMBL" id="CP157948">
    <property type="protein sequence ID" value="XBS89468.1"/>
    <property type="molecule type" value="Genomic_DNA"/>
</dbReference>
<protein>
    <recommendedName>
        <fullName evidence="2">Secreted protein</fullName>
    </recommendedName>
</protein>